<keyword evidence="1" id="KW-0808">Transferase</keyword>
<dbReference type="KEGG" id="mgot:MgSA37_04102"/>
<dbReference type="EMBL" id="AP017313">
    <property type="protein sequence ID" value="BAU55910.1"/>
    <property type="molecule type" value="Genomic_DNA"/>
</dbReference>
<name>A0A0X8X5E6_9SPHI</name>
<evidence type="ECO:0000313" key="2">
    <source>
        <dbReference type="Proteomes" id="UP000218263"/>
    </source>
</evidence>
<dbReference type="InterPro" id="IPR002656">
    <property type="entry name" value="Acyl_transf_3_dom"/>
</dbReference>
<evidence type="ECO:0000313" key="1">
    <source>
        <dbReference type="EMBL" id="BAU55910.1"/>
    </source>
</evidence>
<dbReference type="PANTHER" id="PTHR23028:SF53">
    <property type="entry name" value="ACYL_TRANSF_3 DOMAIN-CONTAINING PROTEIN"/>
    <property type="match status" value="1"/>
</dbReference>
<dbReference type="RefSeq" id="WP_096354409.1">
    <property type="nucleotide sequence ID" value="NZ_AP017313.1"/>
</dbReference>
<accession>A0A0X8X5E6</accession>
<dbReference type="GO" id="GO:0009103">
    <property type="term" value="P:lipopolysaccharide biosynthetic process"/>
    <property type="evidence" value="ECO:0007669"/>
    <property type="project" value="TreeGrafter"/>
</dbReference>
<dbReference type="OrthoDB" id="290051at2"/>
<dbReference type="Pfam" id="PF01757">
    <property type="entry name" value="Acyl_transf_3"/>
    <property type="match status" value="1"/>
</dbReference>
<keyword evidence="2" id="KW-1185">Reference proteome</keyword>
<gene>
    <name evidence="1" type="primary">oatA_3</name>
    <name evidence="1" type="ORF">MgSA37_04102</name>
</gene>
<dbReference type="GO" id="GO:0016020">
    <property type="term" value="C:membrane"/>
    <property type="evidence" value="ECO:0007669"/>
    <property type="project" value="TreeGrafter"/>
</dbReference>
<protein>
    <submittedName>
        <fullName evidence="1">O-acetyltransferase OatA</fullName>
        <ecNumber evidence="1">2.3.1.-</ecNumber>
    </submittedName>
</protein>
<dbReference type="EC" id="2.3.1.-" evidence="1"/>
<dbReference type="PANTHER" id="PTHR23028">
    <property type="entry name" value="ACETYLTRANSFERASE"/>
    <property type="match status" value="1"/>
</dbReference>
<reference evidence="1 2" key="1">
    <citation type="submission" date="2015-12" db="EMBL/GenBank/DDBJ databases">
        <title>Genome sequence of Mucilaginibacter gotjawali.</title>
        <authorList>
            <person name="Lee J.S."/>
            <person name="Lee K.C."/>
            <person name="Kim K.K."/>
            <person name="Lee B.W."/>
        </authorList>
    </citation>
    <scope>NUCLEOTIDE SEQUENCE [LARGE SCALE GENOMIC DNA]</scope>
    <source>
        <strain evidence="1 2">SA3-7</strain>
    </source>
</reference>
<sequence>MPEQLSVVNEIGDQHKLHGLDHLRALAITYVLCFHYQFFGHPAWESGRFSNFGWTGVDLFFVLSGFLIAGQLFNTVSKGKNISVKEFFIKRFFRIIPPYLLVITIYIAFPLAREWGHLSPLWQYFTFTQNFGLDLKKYGTFSHGWSLCVEEQFYLLLPLIFLLFNFFKAGKKAVYLVVILFVACYMVRFLNWHYLVAPYLDTDEFGARFNEYVYYPTYNRLDGLLVGASIAGVFTFYPGFKQWVNKYSYQVLGAGLLVVFAAWLLCPQQSTYNTVILGFPLVALGYGMILAAFVSPDNIFYRLKSKVTGLIATLSYSIYLSHKIIIHLVQNLLEKEGLDKNSNIVMLICIVCVIAGALLIRYVIEKPALRIRNGLLTKRRVI</sequence>
<organism evidence="1 2">
    <name type="scientific">Mucilaginibacter gotjawali</name>
    <dbReference type="NCBI Taxonomy" id="1550579"/>
    <lineage>
        <taxon>Bacteria</taxon>
        <taxon>Pseudomonadati</taxon>
        <taxon>Bacteroidota</taxon>
        <taxon>Sphingobacteriia</taxon>
        <taxon>Sphingobacteriales</taxon>
        <taxon>Sphingobacteriaceae</taxon>
        <taxon>Mucilaginibacter</taxon>
    </lineage>
</organism>
<dbReference type="InterPro" id="IPR050879">
    <property type="entry name" value="Acyltransferase_3"/>
</dbReference>
<dbReference type="Proteomes" id="UP000218263">
    <property type="component" value="Chromosome"/>
</dbReference>
<dbReference type="GO" id="GO:0016747">
    <property type="term" value="F:acyltransferase activity, transferring groups other than amino-acyl groups"/>
    <property type="evidence" value="ECO:0007669"/>
    <property type="project" value="InterPro"/>
</dbReference>
<keyword evidence="1" id="KW-0012">Acyltransferase</keyword>
<dbReference type="AlphaFoldDB" id="A0A0X8X5E6"/>
<proteinExistence type="predicted"/>